<dbReference type="AlphaFoldDB" id="A0A6A7K3Q8"/>
<dbReference type="GO" id="GO:0016301">
    <property type="term" value="F:kinase activity"/>
    <property type="evidence" value="ECO:0007669"/>
    <property type="project" value="UniProtKB-KW"/>
</dbReference>
<evidence type="ECO:0000313" key="1">
    <source>
        <dbReference type="EMBL" id="MPW15162.1"/>
    </source>
</evidence>
<dbReference type="SUPFAM" id="SSF52540">
    <property type="entry name" value="P-loop containing nucleoside triphosphate hydrolases"/>
    <property type="match status" value="1"/>
</dbReference>
<organism evidence="1 2">
    <name type="scientific">Lactobacillus helveticus</name>
    <name type="common">Lactobacillus suntoryeus</name>
    <dbReference type="NCBI Taxonomy" id="1587"/>
    <lineage>
        <taxon>Bacteria</taxon>
        <taxon>Bacillati</taxon>
        <taxon>Bacillota</taxon>
        <taxon>Bacilli</taxon>
        <taxon>Lactobacillales</taxon>
        <taxon>Lactobacillaceae</taxon>
        <taxon>Lactobacillus</taxon>
    </lineage>
</organism>
<accession>A0A6A7K3Q8</accession>
<keyword evidence="1" id="KW-0808">Transferase</keyword>
<dbReference type="Proteomes" id="UP000430466">
    <property type="component" value="Unassembled WGS sequence"/>
</dbReference>
<dbReference type="EMBL" id="WHOE01000134">
    <property type="protein sequence ID" value="MPW15162.1"/>
    <property type="molecule type" value="Genomic_DNA"/>
</dbReference>
<dbReference type="RefSeq" id="WP_152724592.1">
    <property type="nucleotide sequence ID" value="NZ_WHOE01000134.1"/>
</dbReference>
<name>A0A6A7K3Q8_LACHE</name>
<keyword evidence="1" id="KW-0418">Kinase</keyword>
<reference evidence="1 2" key="1">
    <citation type="submission" date="2019-10" db="EMBL/GenBank/DDBJ databases">
        <title>Draft genome sequences of Lactobacillus strains.</title>
        <authorList>
            <person name="Cho G.-S."/>
            <person name="Fagbemigun O."/>
            <person name="Brinks E."/>
            <person name="Franz C.M.A.P."/>
        </authorList>
    </citation>
    <scope>NUCLEOTIDE SEQUENCE [LARGE SCALE GENOMIC DNA]</scope>
    <source>
        <strain evidence="1 2">313</strain>
    </source>
</reference>
<dbReference type="PANTHER" id="PTHR37816:SF3">
    <property type="entry name" value="MODULATES DNA TOPOLOGY"/>
    <property type="match status" value="1"/>
</dbReference>
<dbReference type="InterPro" id="IPR052922">
    <property type="entry name" value="Cytidylate_Kinase-2"/>
</dbReference>
<gene>
    <name evidence="1" type="ORF">GDZ32_10415</name>
</gene>
<protein>
    <submittedName>
        <fullName evidence="1">Adenylate kinase</fullName>
    </submittedName>
</protein>
<proteinExistence type="predicted"/>
<comment type="caution">
    <text evidence="1">The sequence shown here is derived from an EMBL/GenBank/DDBJ whole genome shotgun (WGS) entry which is preliminary data.</text>
</comment>
<dbReference type="Gene3D" id="3.40.50.300">
    <property type="entry name" value="P-loop containing nucleotide triphosphate hydrolases"/>
    <property type="match status" value="1"/>
</dbReference>
<sequence length="163" mass="19275">MKKILVIGSPGAGKSTFSRRLQKKINLPIIYLDQLFWRSDKTTVSKEEFLSQVKLKMQADAWIIDGNYSDSLFNERLNACDTVFFLDYSVDTCLSGVRQRWGKKRPDMPWIEEQEDKEFMNYIRLFPKTQKPNIVRMLKDHPNITVYRFKNRQEALDFLDKLG</sequence>
<evidence type="ECO:0000313" key="2">
    <source>
        <dbReference type="Proteomes" id="UP000430466"/>
    </source>
</evidence>
<dbReference type="InterPro" id="IPR027417">
    <property type="entry name" value="P-loop_NTPase"/>
</dbReference>
<dbReference type="PANTHER" id="PTHR37816">
    <property type="entry name" value="YALI0E33011P"/>
    <property type="match status" value="1"/>
</dbReference>